<accession>A0A2P5CR80</accession>
<comment type="caution">
    <text evidence="1">The sequence shown here is derived from an EMBL/GenBank/DDBJ whole genome shotgun (WGS) entry which is preliminary data.</text>
</comment>
<dbReference type="EMBL" id="JXTB01000104">
    <property type="protein sequence ID" value="PON63513.1"/>
    <property type="molecule type" value="Genomic_DNA"/>
</dbReference>
<protein>
    <submittedName>
        <fullName evidence="1">Uncharacterized protein</fullName>
    </submittedName>
</protein>
<proteinExistence type="predicted"/>
<organism evidence="1 2">
    <name type="scientific">Parasponia andersonii</name>
    <name type="common">Sponia andersonii</name>
    <dbReference type="NCBI Taxonomy" id="3476"/>
    <lineage>
        <taxon>Eukaryota</taxon>
        <taxon>Viridiplantae</taxon>
        <taxon>Streptophyta</taxon>
        <taxon>Embryophyta</taxon>
        <taxon>Tracheophyta</taxon>
        <taxon>Spermatophyta</taxon>
        <taxon>Magnoliopsida</taxon>
        <taxon>eudicotyledons</taxon>
        <taxon>Gunneridae</taxon>
        <taxon>Pentapetalae</taxon>
        <taxon>rosids</taxon>
        <taxon>fabids</taxon>
        <taxon>Rosales</taxon>
        <taxon>Cannabaceae</taxon>
        <taxon>Parasponia</taxon>
    </lineage>
</organism>
<keyword evidence="2" id="KW-1185">Reference proteome</keyword>
<reference evidence="2" key="1">
    <citation type="submission" date="2016-06" db="EMBL/GenBank/DDBJ databases">
        <title>Parallel loss of symbiosis genes in relatives of nitrogen-fixing non-legume Parasponia.</title>
        <authorList>
            <person name="Van Velzen R."/>
            <person name="Holmer R."/>
            <person name="Bu F."/>
            <person name="Rutten L."/>
            <person name="Van Zeijl A."/>
            <person name="Liu W."/>
            <person name="Santuari L."/>
            <person name="Cao Q."/>
            <person name="Sharma T."/>
            <person name="Shen D."/>
            <person name="Roswanjaya Y."/>
            <person name="Wardhani T."/>
            <person name="Kalhor M.S."/>
            <person name="Jansen J."/>
            <person name="Van den Hoogen J."/>
            <person name="Gungor B."/>
            <person name="Hartog M."/>
            <person name="Hontelez J."/>
            <person name="Verver J."/>
            <person name="Yang W.-C."/>
            <person name="Schijlen E."/>
            <person name="Repin R."/>
            <person name="Schilthuizen M."/>
            <person name="Schranz E."/>
            <person name="Heidstra R."/>
            <person name="Miyata K."/>
            <person name="Fedorova E."/>
            <person name="Kohlen W."/>
            <person name="Bisseling T."/>
            <person name="Smit S."/>
            <person name="Geurts R."/>
        </authorList>
    </citation>
    <scope>NUCLEOTIDE SEQUENCE [LARGE SCALE GENOMIC DNA]</scope>
    <source>
        <strain evidence="2">cv. WU1-14</strain>
    </source>
</reference>
<dbReference type="AlphaFoldDB" id="A0A2P5CR80"/>
<feature type="non-terminal residue" evidence="1">
    <location>
        <position position="1"/>
    </location>
</feature>
<evidence type="ECO:0000313" key="1">
    <source>
        <dbReference type="EMBL" id="PON63513.1"/>
    </source>
</evidence>
<gene>
    <name evidence="1" type="ORF">PanWU01x14_131770</name>
</gene>
<feature type="non-terminal residue" evidence="1">
    <location>
        <position position="57"/>
    </location>
</feature>
<sequence>GHGPRFLRSPLYRRSLISAASYGFNLSGMRFGSGVVSCIPLYSGGRPLGLPTPPVVE</sequence>
<dbReference type="Proteomes" id="UP000237105">
    <property type="component" value="Unassembled WGS sequence"/>
</dbReference>
<evidence type="ECO:0000313" key="2">
    <source>
        <dbReference type="Proteomes" id="UP000237105"/>
    </source>
</evidence>
<name>A0A2P5CR80_PARAD</name>